<gene>
    <name evidence="1" type="ORF">LA76x_4663</name>
</gene>
<dbReference type="KEGG" id="lab:LA76x_4663"/>
<evidence type="ECO:0000313" key="1">
    <source>
        <dbReference type="EMBL" id="ALN82766.1"/>
    </source>
</evidence>
<keyword evidence="2" id="KW-1185">Reference proteome</keyword>
<sequence length="42" mass="4861">MRIESPGRRRWSRRGERIAAGRSCGLRIMPIAALPFQRAHRS</sequence>
<proteinExistence type="predicted"/>
<dbReference type="STRING" id="84531.LA76x_4663"/>
<organism evidence="1 2">
    <name type="scientific">Lysobacter antibioticus</name>
    <dbReference type="NCBI Taxonomy" id="84531"/>
    <lineage>
        <taxon>Bacteria</taxon>
        <taxon>Pseudomonadati</taxon>
        <taxon>Pseudomonadota</taxon>
        <taxon>Gammaproteobacteria</taxon>
        <taxon>Lysobacterales</taxon>
        <taxon>Lysobacteraceae</taxon>
        <taxon>Lysobacter</taxon>
    </lineage>
</organism>
<dbReference type="EMBL" id="CP011129">
    <property type="protein sequence ID" value="ALN82766.1"/>
    <property type="molecule type" value="Genomic_DNA"/>
</dbReference>
<accession>A0A0S2FGU2</accession>
<dbReference type="PATRIC" id="fig|84531.8.peg.4655"/>
<protein>
    <submittedName>
        <fullName evidence="1">Uncharacterized protein</fullName>
    </submittedName>
</protein>
<reference evidence="1 2" key="1">
    <citation type="journal article" date="2015" name="BMC Genomics">
        <title>Comparative genomics and metabolic profiling of the genus Lysobacter.</title>
        <authorList>
            <person name="de Bruijn I."/>
            <person name="Cheng X."/>
            <person name="de Jager V."/>
            <person name="Exposito R.G."/>
            <person name="Watrous J."/>
            <person name="Patel N."/>
            <person name="Postma J."/>
            <person name="Dorrestein P.C."/>
            <person name="Kobayashi D."/>
            <person name="Raaijmakers J.M."/>
        </authorList>
    </citation>
    <scope>NUCLEOTIDE SEQUENCE [LARGE SCALE GENOMIC DNA]</scope>
    <source>
        <strain evidence="1 2">76</strain>
    </source>
</reference>
<dbReference type="Proteomes" id="UP000060787">
    <property type="component" value="Chromosome"/>
</dbReference>
<name>A0A0S2FGU2_LYSAN</name>
<dbReference type="AlphaFoldDB" id="A0A0S2FGU2"/>
<evidence type="ECO:0000313" key="2">
    <source>
        <dbReference type="Proteomes" id="UP000060787"/>
    </source>
</evidence>